<feature type="region of interest" description="Disordered" evidence="1">
    <location>
        <begin position="89"/>
        <end position="111"/>
    </location>
</feature>
<proteinExistence type="predicted"/>
<feature type="region of interest" description="Disordered" evidence="1">
    <location>
        <begin position="48"/>
        <end position="68"/>
    </location>
</feature>
<dbReference type="Proteomes" id="UP000800093">
    <property type="component" value="Unassembled WGS sequence"/>
</dbReference>
<gene>
    <name evidence="2" type="ORF">CC78DRAFT_318859</name>
</gene>
<reference evidence="3" key="1">
    <citation type="journal article" date="2020" name="Stud. Mycol.">
        <title>101 Dothideomycetes genomes: A test case for predicting lifestyles and emergence of pathogens.</title>
        <authorList>
            <person name="Haridas S."/>
            <person name="Albert R."/>
            <person name="Binder M."/>
            <person name="Bloem J."/>
            <person name="LaButti K."/>
            <person name="Salamov A."/>
            <person name="Andreopoulos B."/>
            <person name="Baker S."/>
            <person name="Barry K."/>
            <person name="Bills G."/>
            <person name="Bluhm B."/>
            <person name="Cannon C."/>
            <person name="Castanera R."/>
            <person name="Culley D."/>
            <person name="Daum C."/>
            <person name="Ezra D."/>
            <person name="Gonzalez J."/>
            <person name="Henrissat B."/>
            <person name="Kuo A."/>
            <person name="Liang C."/>
            <person name="Lipzen A."/>
            <person name="Lutzoni F."/>
            <person name="Magnuson J."/>
            <person name="Mondo S."/>
            <person name="Nolan M."/>
            <person name="Ohm R."/>
            <person name="Pangilinan J."/>
            <person name="Park H.-J."/>
            <person name="Ramirez L."/>
            <person name="Alfaro M."/>
            <person name="Sun H."/>
            <person name="Tritt A."/>
            <person name="Yoshinaga Y."/>
            <person name="Zwiers L.-H."/>
            <person name="Turgeon B."/>
            <person name="Goodwin S."/>
            <person name="Spatafora J."/>
            <person name="Crous P."/>
            <person name="Grigoriev I."/>
        </authorList>
    </citation>
    <scope>NUCLEOTIDE SEQUENCE [LARGE SCALE GENOMIC DNA]</scope>
    <source>
        <strain evidence="3">CBS 304.66</strain>
    </source>
</reference>
<evidence type="ECO:0000313" key="3">
    <source>
        <dbReference type="Proteomes" id="UP000800093"/>
    </source>
</evidence>
<evidence type="ECO:0000313" key="2">
    <source>
        <dbReference type="EMBL" id="KAF2262320.1"/>
    </source>
</evidence>
<dbReference type="EMBL" id="ML986641">
    <property type="protein sequence ID" value="KAF2262320.1"/>
    <property type="molecule type" value="Genomic_DNA"/>
</dbReference>
<organism evidence="2 3">
    <name type="scientific">Lojkania enalia</name>
    <dbReference type="NCBI Taxonomy" id="147567"/>
    <lineage>
        <taxon>Eukaryota</taxon>
        <taxon>Fungi</taxon>
        <taxon>Dikarya</taxon>
        <taxon>Ascomycota</taxon>
        <taxon>Pezizomycotina</taxon>
        <taxon>Dothideomycetes</taxon>
        <taxon>Pleosporomycetidae</taxon>
        <taxon>Pleosporales</taxon>
        <taxon>Pleosporales incertae sedis</taxon>
        <taxon>Lojkania</taxon>
    </lineage>
</organism>
<keyword evidence="3" id="KW-1185">Reference proteome</keyword>
<comment type="caution">
    <text evidence="2">The sequence shown here is derived from an EMBL/GenBank/DDBJ whole genome shotgun (WGS) entry which is preliminary data.</text>
</comment>
<sequence>MEDAGELCPSHASPQAFYASLRPTHTHMLPSLRHLVQHVSRAGGLARLRHPIQPRKPRPGTFPKSNLPPALAHRKQNLTNAMLRLCPPIGASARMPTPRSKMDGSLRGTAPPVRPAFSARLHCLRGEKEYCSLPSFSKSWMCQDFPSWVGRYLGRRRYVARSKSH</sequence>
<name>A0A9P4MYB7_9PLEO</name>
<protein>
    <submittedName>
        <fullName evidence="2">Uncharacterized protein</fullName>
    </submittedName>
</protein>
<feature type="compositionally biased region" description="Basic residues" evidence="1">
    <location>
        <begin position="48"/>
        <end position="58"/>
    </location>
</feature>
<evidence type="ECO:0000256" key="1">
    <source>
        <dbReference type="SAM" id="MobiDB-lite"/>
    </source>
</evidence>
<dbReference type="AlphaFoldDB" id="A0A9P4MYB7"/>
<accession>A0A9P4MYB7</accession>